<dbReference type="InterPro" id="IPR029058">
    <property type="entry name" value="AB_hydrolase_fold"/>
</dbReference>
<comment type="caution">
    <text evidence="2">The sequence shown here is derived from an EMBL/GenBank/DDBJ whole genome shotgun (WGS) entry which is preliminary data.</text>
</comment>
<dbReference type="Proteomes" id="UP000608955">
    <property type="component" value="Unassembled WGS sequence"/>
</dbReference>
<evidence type="ECO:0000313" key="2">
    <source>
        <dbReference type="EMBL" id="GHD97175.1"/>
    </source>
</evidence>
<dbReference type="InterPro" id="IPR000836">
    <property type="entry name" value="PRTase_dom"/>
</dbReference>
<dbReference type="AlphaFoldDB" id="A0A918YAZ4"/>
<reference evidence="2" key="2">
    <citation type="submission" date="2020-09" db="EMBL/GenBank/DDBJ databases">
        <authorList>
            <person name="Sun Q."/>
            <person name="Ohkuma M."/>
        </authorList>
    </citation>
    <scope>NUCLEOTIDE SEQUENCE</scope>
    <source>
        <strain evidence="2">JCM 4654</strain>
    </source>
</reference>
<dbReference type="SUPFAM" id="SSF53474">
    <property type="entry name" value="alpha/beta-Hydrolases"/>
    <property type="match status" value="1"/>
</dbReference>
<protein>
    <recommendedName>
        <fullName evidence="1">Phosphoribosyltransferase domain-containing protein</fullName>
    </recommendedName>
</protein>
<dbReference type="Pfam" id="PF00156">
    <property type="entry name" value="Pribosyltran"/>
    <property type="match status" value="1"/>
</dbReference>
<dbReference type="CDD" id="cd06223">
    <property type="entry name" value="PRTases_typeI"/>
    <property type="match status" value="1"/>
</dbReference>
<reference evidence="2" key="1">
    <citation type="journal article" date="2014" name="Int. J. Syst. Evol. Microbiol.">
        <title>Complete genome sequence of Corynebacterium casei LMG S-19264T (=DSM 44701T), isolated from a smear-ripened cheese.</title>
        <authorList>
            <consortium name="US DOE Joint Genome Institute (JGI-PGF)"/>
            <person name="Walter F."/>
            <person name="Albersmeier A."/>
            <person name="Kalinowski J."/>
            <person name="Ruckert C."/>
        </authorList>
    </citation>
    <scope>NUCLEOTIDE SEQUENCE</scope>
    <source>
        <strain evidence="2">JCM 4654</strain>
    </source>
</reference>
<feature type="domain" description="Phosphoribosyltransferase" evidence="1">
    <location>
        <begin position="11"/>
        <end position="166"/>
    </location>
</feature>
<sequence>MRYANRADAGRRLARHLEYLRDTDPVVLGVPRGGVPVALEVARHLGAPLDLAVVRKLRVPWQPELGFGAIGEHGVRVLNQDVVRESGLGPAERETAERAARAELERRVRRWRGGRAPLPLTGRTAVVVGDSLATGAAVEAACRVARARGARSVVLAVPVGPEAALPCLRTVADRVVCPQPLRHPGSLGAWYEDFTPVTDAEVDAATGVPGAAVGAPVTAGATTAGAAPGGPAPEREIEVPAGPARLAAVLTLPAMARALVVCAHGGCTGRHSPEQRYVAEALQRAGLGTLLVDLLTEEEERDRHNVFDIVLLARRLHATVTLLGRETGLPVGLCGAGTGSGAALAAAADDGVRAVVSLGGRPDLAGPAALARVRAPALFVVGALDTRMLGRNRLAAEWMRCDHRVAVVPGAADVLAGPVARRTATALARDWFTAHLTRPEEVPRPRPLTSV</sequence>
<name>A0A918YAZ4_9ACTN</name>
<evidence type="ECO:0000313" key="3">
    <source>
        <dbReference type="Proteomes" id="UP000608955"/>
    </source>
</evidence>
<evidence type="ECO:0000259" key="1">
    <source>
        <dbReference type="Pfam" id="PF00156"/>
    </source>
</evidence>
<dbReference type="Gene3D" id="3.40.50.1820">
    <property type="entry name" value="alpha/beta hydrolase"/>
    <property type="match status" value="1"/>
</dbReference>
<gene>
    <name evidence="2" type="ORF">GCM10010508_68740</name>
</gene>
<dbReference type="RefSeq" id="WP_190181782.1">
    <property type="nucleotide sequence ID" value="NZ_BMVF01000035.1"/>
</dbReference>
<accession>A0A918YAZ4</accession>
<dbReference type="Gene3D" id="3.30.1310.20">
    <property type="entry name" value="PRTase-like"/>
    <property type="match status" value="1"/>
</dbReference>
<keyword evidence="3" id="KW-1185">Reference proteome</keyword>
<dbReference type="InterPro" id="IPR029057">
    <property type="entry name" value="PRTase-like"/>
</dbReference>
<dbReference type="SUPFAM" id="SSF53271">
    <property type="entry name" value="PRTase-like"/>
    <property type="match status" value="1"/>
</dbReference>
<organism evidence="2 3">
    <name type="scientific">Streptomyces naganishii JCM 4654</name>
    <dbReference type="NCBI Taxonomy" id="1306179"/>
    <lineage>
        <taxon>Bacteria</taxon>
        <taxon>Bacillati</taxon>
        <taxon>Actinomycetota</taxon>
        <taxon>Actinomycetes</taxon>
        <taxon>Kitasatosporales</taxon>
        <taxon>Streptomycetaceae</taxon>
        <taxon>Streptomyces</taxon>
    </lineage>
</organism>
<proteinExistence type="predicted"/>
<dbReference type="EMBL" id="BMVF01000035">
    <property type="protein sequence ID" value="GHD97175.1"/>
    <property type="molecule type" value="Genomic_DNA"/>
</dbReference>
<dbReference type="Gene3D" id="3.40.50.2020">
    <property type="match status" value="1"/>
</dbReference>